<keyword evidence="3" id="KW-1185">Reference proteome</keyword>
<dbReference type="EMBL" id="PGFA01000001">
    <property type="protein sequence ID" value="PJJ60044.1"/>
    <property type="molecule type" value="Genomic_DNA"/>
</dbReference>
<evidence type="ECO:0000259" key="1">
    <source>
        <dbReference type="Pfam" id="PF21837"/>
    </source>
</evidence>
<dbReference type="InterPro" id="IPR054191">
    <property type="entry name" value="DUF6896"/>
</dbReference>
<dbReference type="AlphaFoldDB" id="A0A2M9BQ17"/>
<accession>A0A2M9BQ17</accession>
<feature type="domain" description="DUF6896" evidence="1">
    <location>
        <begin position="83"/>
        <end position="219"/>
    </location>
</feature>
<dbReference type="RefSeq" id="WP_100335711.1">
    <property type="nucleotide sequence ID" value="NZ_PGFA01000001.1"/>
</dbReference>
<reference evidence="2 3" key="1">
    <citation type="submission" date="2017-11" db="EMBL/GenBank/DDBJ databases">
        <title>Genomic Encyclopedia of Archaeal and Bacterial Type Strains, Phase II (KMG-II): From Individual Species to Whole Genera.</title>
        <authorList>
            <person name="Goeker M."/>
        </authorList>
    </citation>
    <scope>NUCLEOTIDE SEQUENCE [LARGE SCALE GENOMIC DNA]</scope>
    <source>
        <strain evidence="2 3">DSM 11115</strain>
    </source>
</reference>
<comment type="caution">
    <text evidence="2">The sequence shown here is derived from an EMBL/GenBank/DDBJ whole genome shotgun (WGS) entry which is preliminary data.</text>
</comment>
<evidence type="ECO:0000313" key="2">
    <source>
        <dbReference type="EMBL" id="PJJ60044.1"/>
    </source>
</evidence>
<dbReference type="OrthoDB" id="3371683at2"/>
<gene>
    <name evidence="2" type="ORF">CLV45_1469</name>
</gene>
<sequence>MQERYVIPDPKPLPSAAELLELLQEYREVGFRYTFLPDGYLDRLFETLENHAFRNWDAESGGFITIIPAVSTPSILARKAALYACAKEFRRQAFELMDGLYEALSIPPEKRDDWKGLMRTKMLHIRRGQSSGVLKAGWSYYLHGYECLFRNNRTGQEIDVILINCPEFGCLDPWFFLQYINTTKEFIELREWLGNEHENAKKVLTVLAKAGMLSQLSSARDDRPLFAP</sequence>
<name>A0A2M9BQ17_9BACT</name>
<proteinExistence type="predicted"/>
<protein>
    <recommendedName>
        <fullName evidence="1">DUF6896 domain-containing protein</fullName>
    </recommendedName>
</protein>
<dbReference type="Proteomes" id="UP000228535">
    <property type="component" value="Unassembled WGS sequence"/>
</dbReference>
<organism evidence="2 3">
    <name type="scientific">Hymenobacter chitinivorans DSM 11115</name>
    <dbReference type="NCBI Taxonomy" id="1121954"/>
    <lineage>
        <taxon>Bacteria</taxon>
        <taxon>Pseudomonadati</taxon>
        <taxon>Bacteroidota</taxon>
        <taxon>Cytophagia</taxon>
        <taxon>Cytophagales</taxon>
        <taxon>Hymenobacteraceae</taxon>
        <taxon>Hymenobacter</taxon>
    </lineage>
</organism>
<evidence type="ECO:0000313" key="3">
    <source>
        <dbReference type="Proteomes" id="UP000228535"/>
    </source>
</evidence>
<dbReference type="Pfam" id="PF21837">
    <property type="entry name" value="DUF6896"/>
    <property type="match status" value="1"/>
</dbReference>